<evidence type="ECO:0000256" key="2">
    <source>
        <dbReference type="ARBA" id="ARBA00022475"/>
    </source>
</evidence>
<dbReference type="EMBL" id="LUCH01000066">
    <property type="protein sequence ID" value="KAF5406213.1"/>
    <property type="molecule type" value="Genomic_DNA"/>
</dbReference>
<keyword evidence="2" id="KW-1003">Cell membrane</keyword>
<evidence type="ECO:0000256" key="7">
    <source>
        <dbReference type="ARBA" id="ARBA00023170"/>
    </source>
</evidence>
<dbReference type="PANTHER" id="PTHR24248">
    <property type="entry name" value="ADRENERGIC RECEPTOR-RELATED G-PROTEIN COUPLED RECEPTOR"/>
    <property type="match status" value="1"/>
</dbReference>
<keyword evidence="14" id="KW-1185">Reference proteome</keyword>
<dbReference type="GO" id="GO:0005886">
    <property type="term" value="C:plasma membrane"/>
    <property type="evidence" value="ECO:0007669"/>
    <property type="project" value="UniProtKB-SubCell"/>
</dbReference>
<dbReference type="GO" id="GO:0071880">
    <property type="term" value="P:adenylate cyclase-activating adrenergic receptor signaling pathway"/>
    <property type="evidence" value="ECO:0007669"/>
    <property type="project" value="TreeGrafter"/>
</dbReference>
<dbReference type="PROSITE" id="PS00237">
    <property type="entry name" value="G_PROTEIN_RECEP_F1_1"/>
    <property type="match status" value="1"/>
</dbReference>
<sequence>MNSSTFSPAESVFETRYGWLHFWVTLSLLGTLILCTVIGNVFVVAAILLEKHLQGVSNYLIVSLAVADLMVATLPMPIAVINEVSEDWWLGDALCDFWICSDVLCCTASILHLVGIALDRYWAVTNAEYIRRRTAKRIGFMIAIFWLLSLAISMPARFDYVRLSTWIQPTNLSSRSTEEVNCVINEEYGYTIFSNVGAFYMPMLFMIGIYVRIYQVARARIRRSRFRKNPNSTDIQSDCNFSARYPCHRVGHLFIRCCQNFCFLGAAQHQHSSQELAKCITKTTCYQISSNDWNKSNKPLEKNKANLSTSNKGNGSLCRIQRLFRKFGQSDYNSNGRTAFEAPKCKPNTMADELEDTTSPGGLSLKNETNWNNSFSHRMNPSLRAFVPDALLDETNDLYGRFWNGVSHSAPASTYNIDRLIALSNSTSDTNDTSSTHSDRSELAEISSSNSALHSVTKSKTKSTADGKKQKNGLYAIFKTLMVRKSYSGQSSTKWNTTANNSKLANIAVATIHTRGSYTECVVNNKRDCQNDDQTPQNSLKAPINAEPPTRSFLISCGSDDANSVNLRLEIKRKVESKAERPTINNKIISTDDNSTDSIAADNPMKSTHSEMTNLATATAALKRERLENRRERKAAVTLAIITGCFMLCWLPFFIEALLTPFYPELRASRVVRSILLWLGYSNSLLNPIIYTIFSPDFRDAFRKILFGRYYHRSRER</sequence>
<evidence type="ECO:0000256" key="5">
    <source>
        <dbReference type="ARBA" id="ARBA00023040"/>
    </source>
</evidence>
<protein>
    <submittedName>
        <fullName evidence="13">7 transmembrane receptor</fullName>
    </submittedName>
</protein>
<feature type="transmembrane region" description="Helical" evidence="11">
    <location>
        <begin position="96"/>
        <end position="118"/>
    </location>
</feature>
<dbReference type="AlphaFoldDB" id="A0A8J4TFA6"/>
<evidence type="ECO:0000313" key="13">
    <source>
        <dbReference type="EMBL" id="KAF5406213.1"/>
    </source>
</evidence>
<evidence type="ECO:0000256" key="6">
    <source>
        <dbReference type="ARBA" id="ARBA00023136"/>
    </source>
</evidence>
<organism evidence="13 14">
    <name type="scientific">Paragonimus heterotremus</name>
    <dbReference type="NCBI Taxonomy" id="100268"/>
    <lineage>
        <taxon>Eukaryota</taxon>
        <taxon>Metazoa</taxon>
        <taxon>Spiralia</taxon>
        <taxon>Lophotrochozoa</taxon>
        <taxon>Platyhelminthes</taxon>
        <taxon>Trematoda</taxon>
        <taxon>Digenea</taxon>
        <taxon>Plagiorchiida</taxon>
        <taxon>Troglotremata</taxon>
        <taxon>Troglotrematidae</taxon>
        <taxon>Paragonimus</taxon>
    </lineage>
</organism>
<keyword evidence="8 9" id="KW-0807">Transducer</keyword>
<comment type="similarity">
    <text evidence="9">Belongs to the G-protein coupled receptor 1 family.</text>
</comment>
<keyword evidence="4 11" id="KW-1133">Transmembrane helix</keyword>
<feature type="compositionally biased region" description="Low complexity" evidence="10">
    <location>
        <begin position="426"/>
        <end position="436"/>
    </location>
</feature>
<evidence type="ECO:0000256" key="10">
    <source>
        <dbReference type="SAM" id="MobiDB-lite"/>
    </source>
</evidence>
<evidence type="ECO:0000256" key="4">
    <source>
        <dbReference type="ARBA" id="ARBA00022989"/>
    </source>
</evidence>
<proteinExistence type="inferred from homology"/>
<dbReference type="PROSITE" id="PS50262">
    <property type="entry name" value="G_PROTEIN_RECEP_F1_2"/>
    <property type="match status" value="1"/>
</dbReference>
<evidence type="ECO:0000313" key="14">
    <source>
        <dbReference type="Proteomes" id="UP000748531"/>
    </source>
</evidence>
<evidence type="ECO:0000256" key="11">
    <source>
        <dbReference type="SAM" id="Phobius"/>
    </source>
</evidence>
<feature type="compositionally biased region" description="Polar residues" evidence="10">
    <location>
        <begin position="446"/>
        <end position="462"/>
    </location>
</feature>
<keyword evidence="3 9" id="KW-0812">Transmembrane</keyword>
<evidence type="ECO:0000256" key="3">
    <source>
        <dbReference type="ARBA" id="ARBA00022692"/>
    </source>
</evidence>
<name>A0A8J4TFA6_9TREM</name>
<dbReference type="GO" id="GO:0004930">
    <property type="term" value="F:G protein-coupled receptor activity"/>
    <property type="evidence" value="ECO:0007669"/>
    <property type="project" value="UniProtKB-KW"/>
</dbReference>
<gene>
    <name evidence="13" type="ORF">PHET_00263</name>
</gene>
<keyword evidence="7 9" id="KW-0675">Receptor</keyword>
<evidence type="ECO:0000256" key="9">
    <source>
        <dbReference type="RuleBase" id="RU000688"/>
    </source>
</evidence>
<accession>A0A8J4TFA6</accession>
<dbReference type="Pfam" id="PF00001">
    <property type="entry name" value="7tm_1"/>
    <property type="match status" value="2"/>
</dbReference>
<evidence type="ECO:0000256" key="8">
    <source>
        <dbReference type="ARBA" id="ARBA00023224"/>
    </source>
</evidence>
<comment type="subcellular location">
    <subcellularLocation>
        <location evidence="1">Cell membrane</location>
        <topology evidence="1">Multi-pass membrane protein</topology>
    </subcellularLocation>
</comment>
<feature type="transmembrane region" description="Helical" evidence="11">
    <location>
        <begin position="138"/>
        <end position="156"/>
    </location>
</feature>
<dbReference type="PRINTS" id="PR00237">
    <property type="entry name" value="GPCRRHODOPSN"/>
</dbReference>
<dbReference type="InterPro" id="IPR000276">
    <property type="entry name" value="GPCR_Rhodpsn"/>
</dbReference>
<feature type="region of interest" description="Disordered" evidence="10">
    <location>
        <begin position="426"/>
        <end position="467"/>
    </location>
</feature>
<feature type="transmembrane region" description="Helical" evidence="11">
    <location>
        <begin position="20"/>
        <end position="49"/>
    </location>
</feature>
<evidence type="ECO:0000259" key="12">
    <source>
        <dbReference type="PROSITE" id="PS50262"/>
    </source>
</evidence>
<dbReference type="SUPFAM" id="SSF81321">
    <property type="entry name" value="Family A G protein-coupled receptor-like"/>
    <property type="match status" value="1"/>
</dbReference>
<dbReference type="OrthoDB" id="5956310at2759"/>
<evidence type="ECO:0000256" key="1">
    <source>
        <dbReference type="ARBA" id="ARBA00004651"/>
    </source>
</evidence>
<dbReference type="Proteomes" id="UP000748531">
    <property type="component" value="Unassembled WGS sequence"/>
</dbReference>
<dbReference type="PANTHER" id="PTHR24248:SF200">
    <property type="entry name" value="5-HYDROXYTRYPTAMINE RECEPTOR 1B-LIKE ISOFORM X1"/>
    <property type="match status" value="1"/>
</dbReference>
<keyword evidence="6 11" id="KW-0472">Membrane</keyword>
<reference evidence="13" key="1">
    <citation type="submission" date="2019-05" db="EMBL/GenBank/DDBJ databases">
        <title>Annotation for the trematode Paragonimus heterotremus.</title>
        <authorList>
            <person name="Choi Y.-J."/>
        </authorList>
    </citation>
    <scope>NUCLEOTIDE SEQUENCE</scope>
    <source>
        <strain evidence="13">LC</strain>
    </source>
</reference>
<dbReference type="InterPro" id="IPR017452">
    <property type="entry name" value="GPCR_Rhodpsn_7TM"/>
</dbReference>
<feature type="transmembrane region" description="Helical" evidence="11">
    <location>
        <begin position="675"/>
        <end position="694"/>
    </location>
</feature>
<comment type="caution">
    <text evidence="13">The sequence shown here is derived from an EMBL/GenBank/DDBJ whole genome shotgun (WGS) entry which is preliminary data.</text>
</comment>
<keyword evidence="5 9" id="KW-0297">G-protein coupled receptor</keyword>
<dbReference type="GO" id="GO:0043410">
    <property type="term" value="P:positive regulation of MAPK cascade"/>
    <property type="evidence" value="ECO:0007669"/>
    <property type="project" value="TreeGrafter"/>
</dbReference>
<dbReference type="CDD" id="cd15331">
    <property type="entry name" value="7tmA_5-HT1A_invertebrates"/>
    <property type="match status" value="1"/>
</dbReference>
<feature type="transmembrane region" description="Helical" evidence="11">
    <location>
        <begin position="56"/>
        <end position="76"/>
    </location>
</feature>
<feature type="domain" description="G-protein coupled receptors family 1 profile" evidence="12">
    <location>
        <begin position="39"/>
        <end position="691"/>
    </location>
</feature>
<dbReference type="Gene3D" id="1.20.1070.10">
    <property type="entry name" value="Rhodopsin 7-helix transmembrane proteins"/>
    <property type="match status" value="2"/>
</dbReference>
<feature type="transmembrane region" description="Helical" evidence="11">
    <location>
        <begin position="198"/>
        <end position="217"/>
    </location>
</feature>
<feature type="transmembrane region" description="Helical" evidence="11">
    <location>
        <begin position="635"/>
        <end position="655"/>
    </location>
</feature>